<gene>
    <name evidence="2" type="ORF">FRACYDRAFT_269658</name>
</gene>
<reference evidence="2 3" key="1">
    <citation type="submission" date="2016-09" db="EMBL/GenBank/DDBJ databases">
        <title>Extensive genetic diversity and differential bi-allelic expression allows diatom success in the polar Southern Ocean.</title>
        <authorList>
            <consortium name="DOE Joint Genome Institute"/>
            <person name="Mock T."/>
            <person name="Otillar R.P."/>
            <person name="Strauss J."/>
            <person name="Dupont C."/>
            <person name="Frickenhaus S."/>
            <person name="Maumus F."/>
            <person name="Mcmullan M."/>
            <person name="Sanges R."/>
            <person name="Schmutz J."/>
            <person name="Toseland A."/>
            <person name="Valas R."/>
            <person name="Veluchamy A."/>
            <person name="Ward B.J."/>
            <person name="Allen A."/>
            <person name="Barry K."/>
            <person name="Falciatore A."/>
            <person name="Ferrante M."/>
            <person name="Fortunato A.E."/>
            <person name="Gloeckner G."/>
            <person name="Gruber A."/>
            <person name="Hipkin R."/>
            <person name="Janech M."/>
            <person name="Kroth P."/>
            <person name="Leese F."/>
            <person name="Lindquist E."/>
            <person name="Lyon B.R."/>
            <person name="Martin J."/>
            <person name="Mayer C."/>
            <person name="Parker M."/>
            <person name="Quesneville H."/>
            <person name="Raymond J."/>
            <person name="Uhlig C."/>
            <person name="Valentin K.U."/>
            <person name="Worden A.Z."/>
            <person name="Armbrust E.V."/>
            <person name="Bowler C."/>
            <person name="Green B."/>
            <person name="Moulton V."/>
            <person name="Van Oosterhout C."/>
            <person name="Grigoriev I."/>
        </authorList>
    </citation>
    <scope>NUCLEOTIDE SEQUENCE [LARGE SCALE GENOMIC DNA]</scope>
    <source>
        <strain evidence="2 3">CCMP1102</strain>
    </source>
</reference>
<protein>
    <submittedName>
        <fullName evidence="2">Uncharacterized protein</fullName>
    </submittedName>
</protein>
<dbReference type="KEGG" id="fcy:FRACYDRAFT_269658"/>
<name>A0A1E7F998_9STRA</name>
<dbReference type="EMBL" id="KV784360">
    <property type="protein sequence ID" value="OEU14742.1"/>
    <property type="molecule type" value="Genomic_DNA"/>
</dbReference>
<proteinExistence type="predicted"/>
<accession>A0A1E7F998</accession>
<evidence type="ECO:0000313" key="3">
    <source>
        <dbReference type="Proteomes" id="UP000095751"/>
    </source>
</evidence>
<dbReference type="OrthoDB" id="196088at2759"/>
<keyword evidence="3" id="KW-1185">Reference proteome</keyword>
<dbReference type="Proteomes" id="UP000095751">
    <property type="component" value="Unassembled WGS sequence"/>
</dbReference>
<dbReference type="InParanoid" id="A0A1E7F998"/>
<dbReference type="AlphaFoldDB" id="A0A1E7F998"/>
<evidence type="ECO:0000256" key="1">
    <source>
        <dbReference type="SAM" id="SignalP"/>
    </source>
</evidence>
<feature type="chain" id="PRO_5009192839" evidence="1">
    <location>
        <begin position="21"/>
        <end position="178"/>
    </location>
</feature>
<sequence>MKFITIIFFLSALCCSVANAFSSSSSSTQVATSLLPTFDKKTQRWSPAEGSEEEPYGLGRTLLGNGPVPAITRITQSDDYMQAVLKFQANEKSTIRYAQGNMDAYFENPNDWAYQRTSEDRGGYKKKYGEPLDKKSVLLTVVWGVGISAFIVNFGYTLVTGRVCDGNAEMQFCKVFFK</sequence>
<evidence type="ECO:0000313" key="2">
    <source>
        <dbReference type="EMBL" id="OEU14742.1"/>
    </source>
</evidence>
<keyword evidence="1" id="KW-0732">Signal</keyword>
<organism evidence="2 3">
    <name type="scientific">Fragilariopsis cylindrus CCMP1102</name>
    <dbReference type="NCBI Taxonomy" id="635003"/>
    <lineage>
        <taxon>Eukaryota</taxon>
        <taxon>Sar</taxon>
        <taxon>Stramenopiles</taxon>
        <taxon>Ochrophyta</taxon>
        <taxon>Bacillariophyta</taxon>
        <taxon>Bacillariophyceae</taxon>
        <taxon>Bacillariophycidae</taxon>
        <taxon>Bacillariales</taxon>
        <taxon>Bacillariaceae</taxon>
        <taxon>Fragilariopsis</taxon>
    </lineage>
</organism>
<feature type="signal peptide" evidence="1">
    <location>
        <begin position="1"/>
        <end position="20"/>
    </location>
</feature>